<dbReference type="AlphaFoldDB" id="A0A0C3S989"/>
<dbReference type="EMBL" id="KN840485">
    <property type="protein sequence ID" value="KIP08087.1"/>
    <property type="molecule type" value="Genomic_DNA"/>
</dbReference>
<accession>A0A0C3S989</accession>
<feature type="transmembrane region" description="Helical" evidence="2">
    <location>
        <begin position="173"/>
        <end position="197"/>
    </location>
</feature>
<keyword evidence="2" id="KW-0472">Membrane</keyword>
<keyword evidence="2" id="KW-1133">Transmembrane helix</keyword>
<feature type="region of interest" description="Disordered" evidence="1">
    <location>
        <begin position="1"/>
        <end position="20"/>
    </location>
</feature>
<keyword evidence="2" id="KW-0812">Transmembrane</keyword>
<reference evidence="3 4" key="1">
    <citation type="journal article" date="2014" name="PLoS Genet.">
        <title>Analysis of the Phlebiopsis gigantea genome, transcriptome and secretome provides insight into its pioneer colonization strategies of wood.</title>
        <authorList>
            <person name="Hori C."/>
            <person name="Ishida T."/>
            <person name="Igarashi K."/>
            <person name="Samejima M."/>
            <person name="Suzuki H."/>
            <person name="Master E."/>
            <person name="Ferreira P."/>
            <person name="Ruiz-Duenas F.J."/>
            <person name="Held B."/>
            <person name="Canessa P."/>
            <person name="Larrondo L.F."/>
            <person name="Schmoll M."/>
            <person name="Druzhinina I.S."/>
            <person name="Kubicek C.P."/>
            <person name="Gaskell J.A."/>
            <person name="Kersten P."/>
            <person name="St John F."/>
            <person name="Glasner J."/>
            <person name="Sabat G."/>
            <person name="Splinter BonDurant S."/>
            <person name="Syed K."/>
            <person name="Yadav J."/>
            <person name="Mgbeahuruike A.C."/>
            <person name="Kovalchuk A."/>
            <person name="Asiegbu F.O."/>
            <person name="Lackner G."/>
            <person name="Hoffmeister D."/>
            <person name="Rencoret J."/>
            <person name="Gutierrez A."/>
            <person name="Sun H."/>
            <person name="Lindquist E."/>
            <person name="Barry K."/>
            <person name="Riley R."/>
            <person name="Grigoriev I.V."/>
            <person name="Henrissat B."/>
            <person name="Kues U."/>
            <person name="Berka R.M."/>
            <person name="Martinez A.T."/>
            <person name="Covert S.F."/>
            <person name="Blanchette R.A."/>
            <person name="Cullen D."/>
        </authorList>
    </citation>
    <scope>NUCLEOTIDE SEQUENCE [LARGE SCALE GENOMIC DNA]</scope>
    <source>
        <strain evidence="3 4">11061_1 CR5-6</strain>
    </source>
</reference>
<dbReference type="Proteomes" id="UP000053257">
    <property type="component" value="Unassembled WGS sequence"/>
</dbReference>
<dbReference type="HOGENOM" id="CLU_1147533_0_0_1"/>
<name>A0A0C3S989_PHLG1</name>
<evidence type="ECO:0000256" key="2">
    <source>
        <dbReference type="SAM" id="Phobius"/>
    </source>
</evidence>
<feature type="compositionally biased region" description="Polar residues" evidence="1">
    <location>
        <begin position="1"/>
        <end position="11"/>
    </location>
</feature>
<evidence type="ECO:0000256" key="1">
    <source>
        <dbReference type="SAM" id="MobiDB-lite"/>
    </source>
</evidence>
<proteinExistence type="predicted"/>
<sequence length="242" mass="26664">MDLNTYHSGASESAKPLDSDSPQVLALNFNTPLRTVEVRTSTTPQLAFYTYALLFGEPARSTGIPPTVFYSRLYCLTHLSQIRDDEAVAGRRYTPLYLLIHSYYSDGSSGFLSLSTTLSSIQGLQTIQNPEAYGQWPGHEDILPLLPLVHAAPRPQPVATRLKRAFLSHRTHLLWLLEHISTWDLIVAAVFCLYLWILLCAFAGHHRGTNGVDPALCPADFSTSLSSDPGIDLDNPSGPLLT</sequence>
<evidence type="ECO:0000313" key="3">
    <source>
        <dbReference type="EMBL" id="KIP08087.1"/>
    </source>
</evidence>
<gene>
    <name evidence="3" type="ORF">PHLGIDRAFT_117517</name>
</gene>
<protein>
    <submittedName>
        <fullName evidence="3">Uncharacterized protein</fullName>
    </submittedName>
</protein>
<organism evidence="3 4">
    <name type="scientific">Phlebiopsis gigantea (strain 11061_1 CR5-6)</name>
    <name type="common">White-rot fungus</name>
    <name type="synonym">Peniophora gigantea</name>
    <dbReference type="NCBI Taxonomy" id="745531"/>
    <lineage>
        <taxon>Eukaryota</taxon>
        <taxon>Fungi</taxon>
        <taxon>Dikarya</taxon>
        <taxon>Basidiomycota</taxon>
        <taxon>Agaricomycotina</taxon>
        <taxon>Agaricomycetes</taxon>
        <taxon>Polyporales</taxon>
        <taxon>Phanerochaetaceae</taxon>
        <taxon>Phlebiopsis</taxon>
    </lineage>
</organism>
<evidence type="ECO:0000313" key="4">
    <source>
        <dbReference type="Proteomes" id="UP000053257"/>
    </source>
</evidence>
<keyword evidence="4" id="KW-1185">Reference proteome</keyword>